<keyword evidence="2" id="KW-1185">Reference proteome</keyword>
<evidence type="ECO:0000313" key="1">
    <source>
        <dbReference type="EMBL" id="GFN85780.1"/>
    </source>
</evidence>
<comment type="caution">
    <text evidence="1">The sequence shown here is derived from an EMBL/GenBank/DDBJ whole genome shotgun (WGS) entry which is preliminary data.</text>
</comment>
<evidence type="ECO:0000313" key="2">
    <source>
        <dbReference type="Proteomes" id="UP000735302"/>
    </source>
</evidence>
<evidence type="ECO:0008006" key="3">
    <source>
        <dbReference type="Google" id="ProtNLM"/>
    </source>
</evidence>
<sequence>MFVDTDKETSASEIASPIVAHDDTGFPAVIVFARLAQRPLVVPFSLRDSCANAHNVYFSTEFLTILLKVWDWWVLDQGFYMEGLVDTCLRSTREKKPFQVLVRGY</sequence>
<proteinExistence type="predicted"/>
<organism evidence="1 2">
    <name type="scientific">Plakobranchus ocellatus</name>
    <dbReference type="NCBI Taxonomy" id="259542"/>
    <lineage>
        <taxon>Eukaryota</taxon>
        <taxon>Metazoa</taxon>
        <taxon>Spiralia</taxon>
        <taxon>Lophotrochozoa</taxon>
        <taxon>Mollusca</taxon>
        <taxon>Gastropoda</taxon>
        <taxon>Heterobranchia</taxon>
        <taxon>Euthyneura</taxon>
        <taxon>Panpulmonata</taxon>
        <taxon>Sacoglossa</taxon>
        <taxon>Placobranchoidea</taxon>
        <taxon>Plakobranchidae</taxon>
        <taxon>Plakobranchus</taxon>
    </lineage>
</organism>
<accession>A0AAV3YTT9</accession>
<dbReference type="AlphaFoldDB" id="A0AAV3YTT9"/>
<dbReference type="Proteomes" id="UP000735302">
    <property type="component" value="Unassembled WGS sequence"/>
</dbReference>
<protein>
    <recommendedName>
        <fullName evidence="3">DDE Tnp4 domain-containing protein</fullName>
    </recommendedName>
</protein>
<reference evidence="1 2" key="1">
    <citation type="journal article" date="2021" name="Elife">
        <title>Chloroplast acquisition without the gene transfer in kleptoplastic sea slugs, Plakobranchus ocellatus.</title>
        <authorList>
            <person name="Maeda T."/>
            <person name="Takahashi S."/>
            <person name="Yoshida T."/>
            <person name="Shimamura S."/>
            <person name="Takaki Y."/>
            <person name="Nagai Y."/>
            <person name="Toyoda A."/>
            <person name="Suzuki Y."/>
            <person name="Arimoto A."/>
            <person name="Ishii H."/>
            <person name="Satoh N."/>
            <person name="Nishiyama T."/>
            <person name="Hasebe M."/>
            <person name="Maruyama T."/>
            <person name="Minagawa J."/>
            <person name="Obokata J."/>
            <person name="Shigenobu S."/>
        </authorList>
    </citation>
    <scope>NUCLEOTIDE SEQUENCE [LARGE SCALE GENOMIC DNA]</scope>
</reference>
<gene>
    <name evidence="1" type="ORF">PoB_001228600</name>
</gene>
<dbReference type="EMBL" id="BLXT01001455">
    <property type="protein sequence ID" value="GFN85780.1"/>
    <property type="molecule type" value="Genomic_DNA"/>
</dbReference>
<name>A0AAV3YTT9_9GAST</name>